<comment type="caution">
    <text evidence="1">The sequence shown here is derived from an EMBL/GenBank/DDBJ whole genome shotgun (WGS) entry which is preliminary data.</text>
</comment>
<evidence type="ECO:0000313" key="2">
    <source>
        <dbReference type="Proteomes" id="UP001500929"/>
    </source>
</evidence>
<dbReference type="RefSeq" id="WP_259478907.1">
    <property type="nucleotide sequence ID" value="NZ_BAAAQY010000003.1"/>
</dbReference>
<accession>A0ABP5QB32</accession>
<organism evidence="1 2">
    <name type="scientific">Herbiconiux moechotypicola</name>
    <dbReference type="NCBI Taxonomy" id="637393"/>
    <lineage>
        <taxon>Bacteria</taxon>
        <taxon>Bacillati</taxon>
        <taxon>Actinomycetota</taxon>
        <taxon>Actinomycetes</taxon>
        <taxon>Micrococcales</taxon>
        <taxon>Microbacteriaceae</taxon>
        <taxon>Herbiconiux</taxon>
    </lineage>
</organism>
<dbReference type="EMBL" id="BAAAQY010000003">
    <property type="protein sequence ID" value="GAA2230507.1"/>
    <property type="molecule type" value="Genomic_DNA"/>
</dbReference>
<gene>
    <name evidence="1" type="ORF">GCM10009851_14120</name>
</gene>
<keyword evidence="2" id="KW-1185">Reference proteome</keyword>
<name>A0ABP5QB32_9MICO</name>
<sequence>MPLSITQILEAAPYILVPVSDEPGELWQVYSDGSRTKFRGCVIPEPRRRERIAA</sequence>
<evidence type="ECO:0000313" key="1">
    <source>
        <dbReference type="EMBL" id="GAA2230507.1"/>
    </source>
</evidence>
<reference evidence="2" key="1">
    <citation type="journal article" date="2019" name="Int. J. Syst. Evol. Microbiol.">
        <title>The Global Catalogue of Microorganisms (GCM) 10K type strain sequencing project: providing services to taxonomists for standard genome sequencing and annotation.</title>
        <authorList>
            <consortium name="The Broad Institute Genomics Platform"/>
            <consortium name="The Broad Institute Genome Sequencing Center for Infectious Disease"/>
            <person name="Wu L."/>
            <person name="Ma J."/>
        </authorList>
    </citation>
    <scope>NUCLEOTIDE SEQUENCE [LARGE SCALE GENOMIC DNA]</scope>
    <source>
        <strain evidence="2">JCM 16117</strain>
    </source>
</reference>
<dbReference type="Proteomes" id="UP001500929">
    <property type="component" value="Unassembled WGS sequence"/>
</dbReference>
<protein>
    <submittedName>
        <fullName evidence="1">Uncharacterized protein</fullName>
    </submittedName>
</protein>
<proteinExistence type="predicted"/>